<proteinExistence type="inferred from homology"/>
<dbReference type="Proteomes" id="UP000265926">
    <property type="component" value="Unassembled WGS sequence"/>
</dbReference>
<evidence type="ECO:0000256" key="1">
    <source>
        <dbReference type="ARBA" id="ARBA00001974"/>
    </source>
</evidence>
<evidence type="ECO:0000256" key="4">
    <source>
        <dbReference type="ARBA" id="ARBA00022827"/>
    </source>
</evidence>
<feature type="domain" description="FAD/NAD(P)-binding" evidence="8">
    <location>
        <begin position="5"/>
        <end position="303"/>
    </location>
</feature>
<gene>
    <name evidence="9" type="ORF">D1614_07180</name>
</gene>
<dbReference type="Gene3D" id="3.30.390.30">
    <property type="match status" value="1"/>
</dbReference>
<dbReference type="InterPro" id="IPR016156">
    <property type="entry name" value="FAD/NAD-linked_Rdtase_dimer_sf"/>
</dbReference>
<evidence type="ECO:0000256" key="3">
    <source>
        <dbReference type="ARBA" id="ARBA00022630"/>
    </source>
</evidence>
<comment type="similarity">
    <text evidence="2">Belongs to the class-III pyridine nucleotide-disulfide oxidoreductase family.</text>
</comment>
<dbReference type="InterPro" id="IPR036188">
    <property type="entry name" value="FAD/NAD-bd_sf"/>
</dbReference>
<dbReference type="InterPro" id="IPR050260">
    <property type="entry name" value="FAD-bd_OxRdtase"/>
</dbReference>
<evidence type="ECO:0000313" key="10">
    <source>
        <dbReference type="Proteomes" id="UP000265926"/>
    </source>
</evidence>
<comment type="cofactor">
    <cofactor evidence="1">
        <name>FAD</name>
        <dbReference type="ChEBI" id="CHEBI:57692"/>
    </cofactor>
</comment>
<dbReference type="EMBL" id="QWGR01000003">
    <property type="protein sequence ID" value="RIJ49320.1"/>
    <property type="molecule type" value="Genomic_DNA"/>
</dbReference>
<keyword evidence="10" id="KW-1185">Reference proteome</keyword>
<accession>A0A399SYU5</accession>
<dbReference type="PANTHER" id="PTHR43429">
    <property type="entry name" value="PYRIDINE NUCLEOTIDE-DISULFIDE OXIDOREDUCTASE DOMAIN-CONTAINING"/>
    <property type="match status" value="1"/>
</dbReference>
<sequence length="453" mass="48497">MNTTDILVIGSSAAGLVTALTARRVYPGKKIVVTTTQEKTLIPCGIPYIFGTVQSSEKDILPSDKMFEANNIEMLVDEAELIDLENKTVKYTSGQSIAYDKLVIGTGSTPIKPSWLKGADYRNVFTVPKNKTYLDQMQASLQQFKKIVVIGGGFIGVEISDELRKSGKDITLVEKLPHVLHLAFDADVALPAETLLKERGVKVLTGQGVSEITGNGHADGVKLENGELLEADAVILAMGYQPNSQLAEKSGIAVTSKGFIKVDDYLRTEHPDVFAVGDCAEKRDFFTRKPSPIMLASTACAEARVAGMNLFKLSAIKNFIGTISIFSTALGETGFGVAGITETLAEAENFNIVTGTFQGIDRHPGTLKDTHTQFVKLIVGKESGVILGGEVMGGLSVGELINTIGIIVQNKITLNSLLTAQIGTHPLLTASPAGYPLIKAAENASTKLLYRHE</sequence>
<dbReference type="PRINTS" id="PR00368">
    <property type="entry name" value="FADPNR"/>
</dbReference>
<dbReference type="AlphaFoldDB" id="A0A399SYU5"/>
<keyword evidence="4" id="KW-0274">FAD</keyword>
<dbReference type="Pfam" id="PF02852">
    <property type="entry name" value="Pyr_redox_dim"/>
    <property type="match status" value="1"/>
</dbReference>
<name>A0A399SYU5_9BACT</name>
<dbReference type="OrthoDB" id="9792592at2"/>
<evidence type="ECO:0000256" key="5">
    <source>
        <dbReference type="ARBA" id="ARBA00023002"/>
    </source>
</evidence>
<feature type="domain" description="Pyridine nucleotide-disulphide oxidoreductase dimerisation" evidence="7">
    <location>
        <begin position="334"/>
        <end position="429"/>
    </location>
</feature>
<dbReference type="PANTHER" id="PTHR43429:SF1">
    <property type="entry name" value="NAD(P)H SULFUR OXIDOREDUCTASE (COA-DEPENDENT)"/>
    <property type="match status" value="1"/>
</dbReference>
<organism evidence="9 10">
    <name type="scientific">Maribellus luteus</name>
    <dbReference type="NCBI Taxonomy" id="2305463"/>
    <lineage>
        <taxon>Bacteria</taxon>
        <taxon>Pseudomonadati</taxon>
        <taxon>Bacteroidota</taxon>
        <taxon>Bacteroidia</taxon>
        <taxon>Marinilabiliales</taxon>
        <taxon>Prolixibacteraceae</taxon>
        <taxon>Maribellus</taxon>
    </lineage>
</organism>
<dbReference type="GO" id="GO:0016491">
    <property type="term" value="F:oxidoreductase activity"/>
    <property type="evidence" value="ECO:0007669"/>
    <property type="project" value="UniProtKB-KW"/>
</dbReference>
<evidence type="ECO:0000256" key="2">
    <source>
        <dbReference type="ARBA" id="ARBA00009130"/>
    </source>
</evidence>
<dbReference type="Gene3D" id="3.50.50.60">
    <property type="entry name" value="FAD/NAD(P)-binding domain"/>
    <property type="match status" value="2"/>
</dbReference>
<dbReference type="InterPro" id="IPR004099">
    <property type="entry name" value="Pyr_nucl-diS_OxRdtase_dimer"/>
</dbReference>
<evidence type="ECO:0000313" key="9">
    <source>
        <dbReference type="EMBL" id="RIJ49320.1"/>
    </source>
</evidence>
<dbReference type="InterPro" id="IPR023753">
    <property type="entry name" value="FAD/NAD-binding_dom"/>
</dbReference>
<dbReference type="PRINTS" id="PR00411">
    <property type="entry name" value="PNDRDTASEI"/>
</dbReference>
<comment type="caution">
    <text evidence="9">The sequence shown here is derived from an EMBL/GenBank/DDBJ whole genome shotgun (WGS) entry which is preliminary data.</text>
</comment>
<dbReference type="Pfam" id="PF07992">
    <property type="entry name" value="Pyr_redox_2"/>
    <property type="match status" value="1"/>
</dbReference>
<dbReference type="SUPFAM" id="SSF51905">
    <property type="entry name" value="FAD/NAD(P)-binding domain"/>
    <property type="match status" value="1"/>
</dbReference>
<dbReference type="SUPFAM" id="SSF55424">
    <property type="entry name" value="FAD/NAD-linked reductases, dimerisation (C-terminal) domain"/>
    <property type="match status" value="1"/>
</dbReference>
<keyword evidence="5" id="KW-0560">Oxidoreductase</keyword>
<evidence type="ECO:0000259" key="8">
    <source>
        <dbReference type="Pfam" id="PF07992"/>
    </source>
</evidence>
<keyword evidence="6" id="KW-0676">Redox-active center</keyword>
<evidence type="ECO:0000259" key="7">
    <source>
        <dbReference type="Pfam" id="PF02852"/>
    </source>
</evidence>
<evidence type="ECO:0000256" key="6">
    <source>
        <dbReference type="ARBA" id="ARBA00023284"/>
    </source>
</evidence>
<dbReference type="RefSeq" id="WP_119437207.1">
    <property type="nucleotide sequence ID" value="NZ_QWGR01000003.1"/>
</dbReference>
<reference evidence="9 10" key="1">
    <citation type="submission" date="2018-08" db="EMBL/GenBank/DDBJ databases">
        <title>Pallidiluteibacterium maritimus gen. nov., sp. nov., isolated from coastal sediment.</title>
        <authorList>
            <person name="Zhou L.Y."/>
        </authorList>
    </citation>
    <scope>NUCLEOTIDE SEQUENCE [LARGE SCALE GENOMIC DNA]</scope>
    <source>
        <strain evidence="9 10">XSD2</strain>
    </source>
</reference>
<keyword evidence="3" id="KW-0285">Flavoprotein</keyword>
<protein>
    <submittedName>
        <fullName evidence="9">NAD(P)/FAD-dependent oxidoreductase</fullName>
    </submittedName>
</protein>